<organism evidence="2 3">
    <name type="scientific">Diaphorina citri</name>
    <name type="common">Asian citrus psyllid</name>
    <dbReference type="NCBI Taxonomy" id="121845"/>
    <lineage>
        <taxon>Eukaryota</taxon>
        <taxon>Metazoa</taxon>
        <taxon>Ecdysozoa</taxon>
        <taxon>Arthropoda</taxon>
        <taxon>Hexapoda</taxon>
        <taxon>Insecta</taxon>
        <taxon>Pterygota</taxon>
        <taxon>Neoptera</taxon>
        <taxon>Paraneoptera</taxon>
        <taxon>Hemiptera</taxon>
        <taxon>Sternorrhyncha</taxon>
        <taxon>Psylloidea</taxon>
        <taxon>Psyllidae</taxon>
        <taxon>Diaphorininae</taxon>
        <taxon>Diaphorina</taxon>
    </lineage>
</organism>
<gene>
    <name evidence="3" type="primary">LOC113465454</name>
</gene>
<feature type="domain" description="XRN2-binding (XTBD)" evidence="1">
    <location>
        <begin position="9"/>
        <end position="93"/>
    </location>
</feature>
<evidence type="ECO:0000313" key="2">
    <source>
        <dbReference type="Proteomes" id="UP000079169"/>
    </source>
</evidence>
<dbReference type="PROSITE" id="PS51827">
    <property type="entry name" value="XTBD"/>
    <property type="match status" value="1"/>
</dbReference>
<protein>
    <submittedName>
        <fullName evidence="3">Partner of xrn-2 protein 1-like</fullName>
    </submittedName>
</protein>
<dbReference type="STRING" id="121845.A0A3Q0IHZ7"/>
<sequence length="103" mass="12193">MSFDTTWDTDKYKSKFESKEHWALRKAFLDQYKTKYPEEKLVCYAQVFYNMEFMGCKYPKKTMDLVNELSKDIAGEHREAMEGRLKRTFIGAADAANNKVTRK</sequence>
<dbReference type="Proteomes" id="UP000079169">
    <property type="component" value="Unplaced"/>
</dbReference>
<dbReference type="OrthoDB" id="2359216at2759"/>
<reference evidence="3" key="1">
    <citation type="submission" date="2025-08" db="UniProtKB">
        <authorList>
            <consortium name="RefSeq"/>
        </authorList>
    </citation>
    <scope>IDENTIFICATION</scope>
</reference>
<dbReference type="PANTHER" id="PTHR48430:SF1">
    <property type="entry name" value="PARTNER OF XRN-2 PROTEIN 1"/>
    <property type="match status" value="1"/>
</dbReference>
<dbReference type="AlphaFoldDB" id="A0A3Q0IHZ7"/>
<name>A0A3Q0IHZ7_DIACI</name>
<evidence type="ECO:0000259" key="1">
    <source>
        <dbReference type="PROSITE" id="PS51827"/>
    </source>
</evidence>
<evidence type="ECO:0000313" key="3">
    <source>
        <dbReference type="RefSeq" id="XP_026675794.1"/>
    </source>
</evidence>
<dbReference type="InterPro" id="IPR021859">
    <property type="entry name" value="XTBD"/>
</dbReference>
<dbReference type="Pfam" id="PF11952">
    <property type="entry name" value="XTBD"/>
    <property type="match status" value="1"/>
</dbReference>
<proteinExistence type="predicted"/>
<dbReference type="RefSeq" id="XP_026675794.1">
    <property type="nucleotide sequence ID" value="XM_026819993.1"/>
</dbReference>
<dbReference type="GeneID" id="113465454"/>
<keyword evidence="2" id="KW-1185">Reference proteome</keyword>
<dbReference type="PANTHER" id="PTHR48430">
    <property type="entry name" value="PARTNER OF XRN-2 PROTEIN 1"/>
    <property type="match status" value="1"/>
</dbReference>
<dbReference type="KEGG" id="dci:113465454"/>
<accession>A0A3Q0IHZ7</accession>
<dbReference type="PaxDb" id="121845-A0A3Q0IHZ7"/>